<dbReference type="Gene3D" id="3.30.300.30">
    <property type="match status" value="1"/>
</dbReference>
<dbReference type="InterPro" id="IPR000873">
    <property type="entry name" value="AMP-dep_synth/lig_dom"/>
</dbReference>
<name>A0A5C1A1C9_9GAMM</name>
<dbReference type="InterPro" id="IPR054545">
    <property type="entry name" value="ApeI-like"/>
</dbReference>
<dbReference type="KEGG" id="kuy:FY550_12500"/>
<dbReference type="Pfam" id="PF22818">
    <property type="entry name" value="ApeI-like"/>
    <property type="match status" value="1"/>
</dbReference>
<dbReference type="Pfam" id="PF00501">
    <property type="entry name" value="AMP-binding"/>
    <property type="match status" value="1"/>
</dbReference>
<evidence type="ECO:0000259" key="2">
    <source>
        <dbReference type="Pfam" id="PF00501"/>
    </source>
</evidence>
<dbReference type="SUPFAM" id="SSF54637">
    <property type="entry name" value="Thioesterase/thiol ester dehydrase-isomerase"/>
    <property type="match status" value="1"/>
</dbReference>
<reference evidence="4 5" key="1">
    <citation type="submission" date="2019-08" db="EMBL/GenBank/DDBJ databases">
        <title>Complete genome sequence of Kushneria sp. YCWA18, a halophilic phosphate-solubilizing bacterium isolated from Daqiao saltern in China.</title>
        <authorList>
            <person name="Du G.-X."/>
            <person name="Qu L.-Y."/>
        </authorList>
    </citation>
    <scope>NUCLEOTIDE SEQUENCE [LARGE SCALE GENOMIC DNA]</scope>
    <source>
        <strain evidence="4 5">YCWA18</strain>
    </source>
</reference>
<evidence type="ECO:0000313" key="4">
    <source>
        <dbReference type="EMBL" id="QEL11874.1"/>
    </source>
</evidence>
<dbReference type="InterPro" id="IPR045851">
    <property type="entry name" value="AMP-bd_C_sf"/>
</dbReference>
<organism evidence="4 5">
    <name type="scientific">Kushneria phosphatilytica</name>
    <dbReference type="NCBI Taxonomy" id="657387"/>
    <lineage>
        <taxon>Bacteria</taxon>
        <taxon>Pseudomonadati</taxon>
        <taxon>Pseudomonadota</taxon>
        <taxon>Gammaproteobacteria</taxon>
        <taxon>Oceanospirillales</taxon>
        <taxon>Halomonadaceae</taxon>
        <taxon>Kushneria</taxon>
    </lineage>
</organism>
<feature type="domain" description="AMP-dependent synthetase/ligase" evidence="2">
    <location>
        <begin position="143"/>
        <end position="304"/>
    </location>
</feature>
<evidence type="ECO:0000313" key="5">
    <source>
        <dbReference type="Proteomes" id="UP000322553"/>
    </source>
</evidence>
<gene>
    <name evidence="4" type="ORF">FY550_12500</name>
</gene>
<dbReference type="AlphaFoldDB" id="A0A5C1A1C9"/>
<dbReference type="PANTHER" id="PTHR45398:SF1">
    <property type="entry name" value="ENZYME, PUTATIVE (JCVI)-RELATED"/>
    <property type="match status" value="1"/>
</dbReference>
<proteinExistence type="predicted"/>
<feature type="compositionally biased region" description="Low complexity" evidence="1">
    <location>
        <begin position="1"/>
        <end position="14"/>
    </location>
</feature>
<dbReference type="Gene3D" id="3.10.129.10">
    <property type="entry name" value="Hotdog Thioesterase"/>
    <property type="match status" value="1"/>
</dbReference>
<dbReference type="InterPro" id="IPR029069">
    <property type="entry name" value="HotDog_dom_sf"/>
</dbReference>
<feature type="domain" description="ApeI dehydratase-like" evidence="3">
    <location>
        <begin position="486"/>
        <end position="572"/>
    </location>
</feature>
<dbReference type="Gene3D" id="3.40.50.12780">
    <property type="entry name" value="N-terminal domain of ligase-like"/>
    <property type="match status" value="1"/>
</dbReference>
<dbReference type="PANTHER" id="PTHR45398">
    <property type="match status" value="1"/>
</dbReference>
<dbReference type="EMBL" id="CP043420">
    <property type="protein sequence ID" value="QEL11874.1"/>
    <property type="molecule type" value="Genomic_DNA"/>
</dbReference>
<keyword evidence="5" id="KW-1185">Reference proteome</keyword>
<dbReference type="SUPFAM" id="SSF56801">
    <property type="entry name" value="Acetyl-CoA synthetase-like"/>
    <property type="match status" value="1"/>
</dbReference>
<evidence type="ECO:0000256" key="1">
    <source>
        <dbReference type="SAM" id="MobiDB-lite"/>
    </source>
</evidence>
<sequence>MVCPSPGSSPSCPSGHRHVEGGFMTSPKPTSLTSAPWRHRSDDTPVACTTGESRDYRQLRLALAHRQQQLRSLASCPADVALFDPDPWQFVVTLLALWHLGHRVWLPGDDRPDTRQALAQRQIPWLTPALSLSPLPKAEEMLPEWGELRADATAVVLFTSGSTGEPAPLAKRFAQLDSEVEALYRCRPFESGCIISQVSHQHIYGLTSALLRSLCENRPFGLEPALWPESVSRLLDNLSVSALISSPAQLSRLPESLRLSRHPHDVFSSGAPLSADAAATAERLLAAPVTELYGSSETGGIAVRRQAERSGWQALADVDTDYRDGLLWLRSPRLDEPGHWYCHADRVAPDGQGGFHLLGRADRIAKIGGKRVSLVSMGQHLEALPGVRRAHCLVIEHAGGRVGAIVETETTEQPVDHDSRRALITDLRNRLGEAFETTALPRFWRFVPEWPVNAQGKLTRSTITRLFADLDDRRRVRWLGTRFDSPDHCQITLEVPERLLQLEGHFPGQPIVPGVAQLDWVVTYCREAFTTQGPWRRFERVKFPLLLLPGERVILDLTLRGERVDFHLGSPRGCHATGRLTLSREQMDNHS</sequence>
<protein>
    <submittedName>
        <fullName evidence="4">AMP-binding protein</fullName>
    </submittedName>
</protein>
<feature type="region of interest" description="Disordered" evidence="1">
    <location>
        <begin position="1"/>
        <end position="45"/>
    </location>
</feature>
<accession>A0A5C1A1C9</accession>
<dbReference type="Proteomes" id="UP000322553">
    <property type="component" value="Chromosome"/>
</dbReference>
<dbReference type="InterPro" id="IPR042099">
    <property type="entry name" value="ANL_N_sf"/>
</dbReference>
<evidence type="ECO:0000259" key="3">
    <source>
        <dbReference type="Pfam" id="PF22818"/>
    </source>
</evidence>